<feature type="domain" description="Peptidase A1" evidence="13">
    <location>
        <begin position="112"/>
        <end position="426"/>
    </location>
</feature>
<feature type="signal peptide" evidence="12">
    <location>
        <begin position="1"/>
        <end position="19"/>
    </location>
</feature>
<protein>
    <recommendedName>
        <fullName evidence="13">Peptidase A1 domain-containing protein</fullName>
    </recommendedName>
</protein>
<comment type="similarity">
    <text evidence="2">Belongs to the peptidase A1 family.</text>
</comment>
<dbReference type="FunFam" id="2.40.70.10:FF:000024">
    <property type="entry name" value="Endothiapepsin"/>
    <property type="match status" value="1"/>
</dbReference>
<dbReference type="OrthoDB" id="2747330at2759"/>
<dbReference type="GeneID" id="34614976"/>
<dbReference type="InterPro" id="IPR001461">
    <property type="entry name" value="Aspartic_peptidase_A1"/>
</dbReference>
<evidence type="ECO:0000256" key="3">
    <source>
        <dbReference type="ARBA" id="ARBA00022525"/>
    </source>
</evidence>
<dbReference type="CDD" id="cd06097">
    <property type="entry name" value="Aspergillopepsin_like"/>
    <property type="match status" value="1"/>
</dbReference>
<evidence type="ECO:0000256" key="12">
    <source>
        <dbReference type="SAM" id="SignalP"/>
    </source>
</evidence>
<evidence type="ECO:0000256" key="1">
    <source>
        <dbReference type="ARBA" id="ARBA00004613"/>
    </source>
</evidence>
<proteinExistence type="inferred from homology"/>
<keyword evidence="15" id="KW-1185">Reference proteome</keyword>
<keyword evidence="6" id="KW-0064">Aspartyl protease</keyword>
<evidence type="ECO:0000313" key="14">
    <source>
        <dbReference type="EMBL" id="OJJ51178.1"/>
    </source>
</evidence>
<dbReference type="Gene3D" id="2.40.70.10">
    <property type="entry name" value="Acid Proteases"/>
    <property type="match status" value="2"/>
</dbReference>
<dbReference type="AlphaFoldDB" id="A0A1L9SVH3"/>
<dbReference type="SUPFAM" id="SSF50630">
    <property type="entry name" value="Acid proteases"/>
    <property type="match status" value="1"/>
</dbReference>
<dbReference type="GO" id="GO:0004190">
    <property type="term" value="F:aspartic-type endopeptidase activity"/>
    <property type="evidence" value="ECO:0007669"/>
    <property type="project" value="UniProtKB-KW"/>
</dbReference>
<feature type="active site" evidence="10">
    <location>
        <position position="128"/>
    </location>
</feature>
<evidence type="ECO:0000256" key="4">
    <source>
        <dbReference type="ARBA" id="ARBA00022670"/>
    </source>
</evidence>
<name>A0A1L9SVH3_9EURO</name>
<dbReference type="GO" id="GO:0006508">
    <property type="term" value="P:proteolysis"/>
    <property type="evidence" value="ECO:0007669"/>
    <property type="project" value="UniProtKB-KW"/>
</dbReference>
<keyword evidence="7" id="KW-0378">Hydrolase</keyword>
<dbReference type="InterPro" id="IPR034163">
    <property type="entry name" value="Aspergillopepsin-like_cat_dom"/>
</dbReference>
<dbReference type="Pfam" id="PF00026">
    <property type="entry name" value="Asp"/>
    <property type="match status" value="1"/>
</dbReference>
<accession>A0A1L9SVH3</accession>
<keyword evidence="5 12" id="KW-0732">Signal</keyword>
<evidence type="ECO:0000313" key="15">
    <source>
        <dbReference type="Proteomes" id="UP000184188"/>
    </source>
</evidence>
<feature type="active site" evidence="10">
    <location>
        <position position="314"/>
    </location>
</feature>
<evidence type="ECO:0000256" key="5">
    <source>
        <dbReference type="ARBA" id="ARBA00022729"/>
    </source>
</evidence>
<dbReference type="VEuPathDB" id="FungiDB:ASPZODRAFT_55031"/>
<keyword evidence="9" id="KW-0325">Glycoprotein</keyword>
<evidence type="ECO:0000256" key="9">
    <source>
        <dbReference type="ARBA" id="ARBA00023180"/>
    </source>
</evidence>
<reference evidence="15" key="1">
    <citation type="journal article" date="2017" name="Genome Biol.">
        <title>Comparative genomics reveals high biological diversity and specific adaptations in the industrially and medically important fungal genus Aspergillus.</title>
        <authorList>
            <person name="de Vries R.P."/>
            <person name="Riley R."/>
            <person name="Wiebenga A."/>
            <person name="Aguilar-Osorio G."/>
            <person name="Amillis S."/>
            <person name="Uchima C.A."/>
            <person name="Anderluh G."/>
            <person name="Asadollahi M."/>
            <person name="Askin M."/>
            <person name="Barry K."/>
            <person name="Battaglia E."/>
            <person name="Bayram O."/>
            <person name="Benocci T."/>
            <person name="Braus-Stromeyer S.A."/>
            <person name="Caldana C."/>
            <person name="Canovas D."/>
            <person name="Cerqueira G.C."/>
            <person name="Chen F."/>
            <person name="Chen W."/>
            <person name="Choi C."/>
            <person name="Clum A."/>
            <person name="Dos Santos R.A."/>
            <person name="Damasio A.R."/>
            <person name="Diallinas G."/>
            <person name="Emri T."/>
            <person name="Fekete E."/>
            <person name="Flipphi M."/>
            <person name="Freyberg S."/>
            <person name="Gallo A."/>
            <person name="Gournas C."/>
            <person name="Habgood R."/>
            <person name="Hainaut M."/>
            <person name="Harispe M.L."/>
            <person name="Henrissat B."/>
            <person name="Hilden K.S."/>
            <person name="Hope R."/>
            <person name="Hossain A."/>
            <person name="Karabika E."/>
            <person name="Karaffa L."/>
            <person name="Karanyi Z."/>
            <person name="Krasevec N."/>
            <person name="Kuo A."/>
            <person name="Kusch H."/>
            <person name="LaButti K."/>
            <person name="Lagendijk E.L."/>
            <person name="Lapidus A."/>
            <person name="Levasseur A."/>
            <person name="Lindquist E."/>
            <person name="Lipzen A."/>
            <person name="Logrieco A.F."/>
            <person name="MacCabe A."/>
            <person name="Maekelae M.R."/>
            <person name="Malavazi I."/>
            <person name="Melin P."/>
            <person name="Meyer V."/>
            <person name="Mielnichuk N."/>
            <person name="Miskei M."/>
            <person name="Molnar A.P."/>
            <person name="Mule G."/>
            <person name="Ngan C.Y."/>
            <person name="Orejas M."/>
            <person name="Orosz E."/>
            <person name="Ouedraogo J.P."/>
            <person name="Overkamp K.M."/>
            <person name="Park H.-S."/>
            <person name="Perrone G."/>
            <person name="Piumi F."/>
            <person name="Punt P.J."/>
            <person name="Ram A.F."/>
            <person name="Ramon A."/>
            <person name="Rauscher S."/>
            <person name="Record E."/>
            <person name="Riano-Pachon D.M."/>
            <person name="Robert V."/>
            <person name="Roehrig J."/>
            <person name="Ruller R."/>
            <person name="Salamov A."/>
            <person name="Salih N.S."/>
            <person name="Samson R.A."/>
            <person name="Sandor E."/>
            <person name="Sanguinetti M."/>
            <person name="Schuetze T."/>
            <person name="Sepcic K."/>
            <person name="Shelest E."/>
            <person name="Sherlock G."/>
            <person name="Sophianopoulou V."/>
            <person name="Squina F.M."/>
            <person name="Sun H."/>
            <person name="Susca A."/>
            <person name="Todd R.B."/>
            <person name="Tsang A."/>
            <person name="Unkles S.E."/>
            <person name="van de Wiele N."/>
            <person name="van Rossen-Uffink D."/>
            <person name="Oliveira J.V."/>
            <person name="Vesth T.C."/>
            <person name="Visser J."/>
            <person name="Yu J.-H."/>
            <person name="Zhou M."/>
            <person name="Andersen M.R."/>
            <person name="Archer D.B."/>
            <person name="Baker S.E."/>
            <person name="Benoit I."/>
            <person name="Brakhage A.A."/>
            <person name="Braus G.H."/>
            <person name="Fischer R."/>
            <person name="Frisvad J.C."/>
            <person name="Goldman G.H."/>
            <person name="Houbraken J."/>
            <person name="Oakley B."/>
            <person name="Pocsi I."/>
            <person name="Scazzocchio C."/>
            <person name="Seiboth B."/>
            <person name="vanKuyk P.A."/>
            <person name="Wortman J."/>
            <person name="Dyer P.S."/>
            <person name="Grigoriev I.V."/>
        </authorList>
    </citation>
    <scope>NUCLEOTIDE SEQUENCE [LARGE SCALE GENOMIC DNA]</scope>
    <source>
        <strain evidence="15">CBS 506.65</strain>
    </source>
</reference>
<organism evidence="14 15">
    <name type="scientific">Penicilliopsis zonata CBS 506.65</name>
    <dbReference type="NCBI Taxonomy" id="1073090"/>
    <lineage>
        <taxon>Eukaryota</taxon>
        <taxon>Fungi</taxon>
        <taxon>Dikarya</taxon>
        <taxon>Ascomycota</taxon>
        <taxon>Pezizomycotina</taxon>
        <taxon>Eurotiomycetes</taxon>
        <taxon>Eurotiomycetidae</taxon>
        <taxon>Eurotiales</taxon>
        <taxon>Aspergillaceae</taxon>
        <taxon>Penicilliopsis</taxon>
    </lineage>
</organism>
<keyword evidence="4" id="KW-0645">Protease</keyword>
<gene>
    <name evidence="14" type="ORF">ASPZODRAFT_55031</name>
</gene>
<keyword evidence="3" id="KW-0964">Secreted</keyword>
<dbReference type="PANTHER" id="PTHR47966">
    <property type="entry name" value="BETA-SITE APP-CLEAVING ENZYME, ISOFORM A-RELATED"/>
    <property type="match status" value="1"/>
</dbReference>
<feature type="compositionally biased region" description="Polar residues" evidence="11">
    <location>
        <begin position="97"/>
        <end position="107"/>
    </location>
</feature>
<dbReference type="GO" id="GO:0005576">
    <property type="term" value="C:extracellular region"/>
    <property type="evidence" value="ECO:0007669"/>
    <property type="project" value="UniProtKB-SubCell"/>
</dbReference>
<sequence>MKFLSSFVVMLCLSYETVAAPTPARLQRKGTSYKVERVRREGFVADGASALRKAYSKYGITASTKESGADLWDFEPYATVKEATSSSAAASSASASQTGEVTATSADDGSEFVSPVIIGGQTINMDFDTGSADLWVFSSELPSEDQEGHTIFEVSESSTFELLEGETFEISYGDGSSAAGVVGTDTVNIGGVTVTSQAVELPTTISAEFIEDTASNGLVGFAFSNINAVSPDQQKTFFANAADSMDEPVLTAQLTDDGTGEYELGYIDTSKYTGEMANITIDSSNGYWEFASAEYAIGSGDTQSIEDVQVAIADTGTTLMLSSPDVVEAFYAEVDSAQYSNSYGGYVYPCSATLPDLSVAVGSSHLVTIPGSLLTYCEIGTSSSGETVCYGGLQSSGDSEIQIYGDIFLRSLFVVFDLRGPSMGFAARA</sequence>
<dbReference type="RefSeq" id="XP_022585688.1">
    <property type="nucleotide sequence ID" value="XM_022728512.1"/>
</dbReference>
<comment type="subcellular location">
    <subcellularLocation>
        <location evidence="1">Secreted</location>
    </subcellularLocation>
</comment>
<evidence type="ECO:0000256" key="11">
    <source>
        <dbReference type="SAM" id="MobiDB-lite"/>
    </source>
</evidence>
<dbReference type="InterPro" id="IPR033121">
    <property type="entry name" value="PEPTIDASE_A1"/>
</dbReference>
<dbReference type="PRINTS" id="PR00792">
    <property type="entry name" value="PEPSIN"/>
</dbReference>
<dbReference type="Proteomes" id="UP000184188">
    <property type="component" value="Unassembled WGS sequence"/>
</dbReference>
<dbReference type="FunFam" id="2.40.70.10:FF:000026">
    <property type="entry name" value="Endothiapepsin"/>
    <property type="match status" value="1"/>
</dbReference>
<dbReference type="InterPro" id="IPR021109">
    <property type="entry name" value="Peptidase_aspartic_dom_sf"/>
</dbReference>
<dbReference type="STRING" id="1073090.A0A1L9SVH3"/>
<feature type="chain" id="PRO_5013335957" description="Peptidase A1 domain-containing protein" evidence="12">
    <location>
        <begin position="20"/>
        <end position="429"/>
    </location>
</feature>
<dbReference type="EMBL" id="KV878336">
    <property type="protein sequence ID" value="OJJ51178.1"/>
    <property type="molecule type" value="Genomic_DNA"/>
</dbReference>
<dbReference type="PROSITE" id="PS51767">
    <property type="entry name" value="PEPTIDASE_A1"/>
    <property type="match status" value="1"/>
</dbReference>
<evidence type="ECO:0000256" key="2">
    <source>
        <dbReference type="ARBA" id="ARBA00007447"/>
    </source>
</evidence>
<evidence type="ECO:0000256" key="7">
    <source>
        <dbReference type="ARBA" id="ARBA00022801"/>
    </source>
</evidence>
<evidence type="ECO:0000256" key="10">
    <source>
        <dbReference type="PIRSR" id="PIRSR601461-1"/>
    </source>
</evidence>
<evidence type="ECO:0000256" key="8">
    <source>
        <dbReference type="ARBA" id="ARBA00023145"/>
    </source>
</evidence>
<keyword evidence="8" id="KW-0865">Zymogen</keyword>
<dbReference type="PANTHER" id="PTHR47966:SF23">
    <property type="entry name" value="ASPARTIC ENDOPEPTIDASE, PUTATIVE (AFU_ORTHOLOGUE AFUA_2G15950)-RELATED"/>
    <property type="match status" value="1"/>
</dbReference>
<evidence type="ECO:0000256" key="6">
    <source>
        <dbReference type="ARBA" id="ARBA00022750"/>
    </source>
</evidence>
<feature type="region of interest" description="Disordered" evidence="11">
    <location>
        <begin position="88"/>
        <end position="107"/>
    </location>
</feature>
<evidence type="ECO:0000259" key="13">
    <source>
        <dbReference type="PROSITE" id="PS51767"/>
    </source>
</evidence>